<dbReference type="PANTHER" id="PTHR10443:SF12">
    <property type="entry name" value="DIPEPTIDASE"/>
    <property type="match status" value="1"/>
</dbReference>
<dbReference type="Gene3D" id="3.20.20.140">
    <property type="entry name" value="Metal-dependent hydrolases"/>
    <property type="match status" value="1"/>
</dbReference>
<accession>A0ABT5BLV1</accession>
<evidence type="ECO:0000313" key="3">
    <source>
        <dbReference type="Proteomes" id="UP001217838"/>
    </source>
</evidence>
<keyword evidence="2" id="KW-0645">Protease</keyword>
<dbReference type="RefSeq" id="WP_272008592.1">
    <property type="nucleotide sequence ID" value="NZ_JAQNDN010000024.1"/>
</dbReference>
<dbReference type="Pfam" id="PF01244">
    <property type="entry name" value="Peptidase_M19"/>
    <property type="match status" value="1"/>
</dbReference>
<dbReference type="InterPro" id="IPR032466">
    <property type="entry name" value="Metal_Hydrolase"/>
</dbReference>
<reference evidence="2 3" key="1">
    <citation type="submission" date="2022-11" db="EMBL/GenBank/DDBJ databases">
        <title>Minimal conservation of predation-associated metabolite biosynthetic gene clusters underscores biosynthetic potential of Myxococcota including descriptions for ten novel species: Archangium lansinium sp. nov., Myxococcus landrumus sp. nov., Nannocystis bai.</title>
        <authorList>
            <person name="Ahearne A."/>
            <person name="Stevens C."/>
            <person name="Dowd S."/>
        </authorList>
    </citation>
    <scope>NUCLEOTIDE SEQUENCE [LARGE SCALE GENOMIC DNA]</scope>
    <source>
        <strain evidence="2 3">NCELM</strain>
    </source>
</reference>
<gene>
    <name evidence="2" type="ORF">POL58_41980</name>
</gene>
<protein>
    <submittedName>
        <fullName evidence="2">Membrane dipeptidase</fullName>
        <ecNumber evidence="2">3.4.13.-</ecNumber>
    </submittedName>
</protein>
<keyword evidence="3" id="KW-1185">Reference proteome</keyword>
<comment type="caution">
    <text evidence="2">The sequence shown here is derived from an EMBL/GenBank/DDBJ whole genome shotgun (WGS) entry which is preliminary data.</text>
</comment>
<dbReference type="PROSITE" id="PS51257">
    <property type="entry name" value="PROKAR_LIPOPROTEIN"/>
    <property type="match status" value="1"/>
</dbReference>
<evidence type="ECO:0000256" key="1">
    <source>
        <dbReference type="SAM" id="MobiDB-lite"/>
    </source>
</evidence>
<keyword evidence="2" id="KW-0378">Hydrolase</keyword>
<evidence type="ECO:0000313" key="2">
    <source>
        <dbReference type="EMBL" id="MDC0674393.1"/>
    </source>
</evidence>
<organism evidence="2 3">
    <name type="scientific">Nannocystis radixulma</name>
    <dbReference type="NCBI Taxonomy" id="2995305"/>
    <lineage>
        <taxon>Bacteria</taxon>
        <taxon>Pseudomonadati</taxon>
        <taxon>Myxococcota</taxon>
        <taxon>Polyangia</taxon>
        <taxon>Nannocystales</taxon>
        <taxon>Nannocystaceae</taxon>
        <taxon>Nannocystis</taxon>
    </lineage>
</organism>
<name>A0ABT5BLV1_9BACT</name>
<feature type="region of interest" description="Disordered" evidence="1">
    <location>
        <begin position="22"/>
        <end position="63"/>
    </location>
</feature>
<proteinExistence type="predicted"/>
<dbReference type="PANTHER" id="PTHR10443">
    <property type="entry name" value="MICROSOMAL DIPEPTIDASE"/>
    <property type="match status" value="1"/>
</dbReference>
<dbReference type="EC" id="3.4.13.-" evidence="2"/>
<dbReference type="EMBL" id="JAQNDN010000024">
    <property type="protein sequence ID" value="MDC0674393.1"/>
    <property type="molecule type" value="Genomic_DNA"/>
</dbReference>
<dbReference type="GO" id="GO:0016805">
    <property type="term" value="F:dipeptidase activity"/>
    <property type="evidence" value="ECO:0007669"/>
    <property type="project" value="UniProtKB-KW"/>
</dbReference>
<sequence length="650" mass="69239">MRGLVFTFSPVFVLLLACNGGQGQTTDSGTSTGSSTDATGDTSTAGPPTTGDTTTGGPELPPLEGVADLHLHMFGEEAFGGGWFHGTVLGAGDVALAPCDGGEPGDHGRLKDDLAPLLGTCPGMTIQELAQLVPLVSVIAAPGGGGVVSEYVSQIPGSLGDTGEHKDRVAGWPGLEGWPRWDAIAHQQVWEEHLHAAYMAGLRLEVVSAVSNDWLCRAIAEENLTRPECDEMEDVKLQLEMAHDFVATHDWAEIALTPADARRIVEEDRLALVLSVEASHLMKDGDWKPQLDELHALGVRTLQPVHQLDNRFGGAAPHNNIFHIAQYAENCHIDMDCGITQGPVTLGFDVDANCRNTLGLTADGVELVGAMMDLGMLVDAAHLSEKGVRELHELSVARDYYPFYISHGHFREMLPAAKAREEKTTPAWIIEMLRETGGMFGIRTGHEEVNTYEQSAVANTCHGSSRSFAQSYDFARLGLKIAVGLGSDLNGFIQQVRPRFGPDACSASFPTEGACQARDELAGGAPPLGTAYDDAGFGHIGLLPDLLADLDQLGSDTEQLRNSADAFVRMWERAEAPRSGPADPVDDLDVQGVVELPAHPAREAEFPSECDESYCEASLATGEACRFDGECISGTCADAGECGMPRGTCA</sequence>
<dbReference type="Proteomes" id="UP001217838">
    <property type="component" value="Unassembled WGS sequence"/>
</dbReference>
<dbReference type="InterPro" id="IPR008257">
    <property type="entry name" value="Pept_M19"/>
</dbReference>
<feature type="compositionally biased region" description="Low complexity" evidence="1">
    <location>
        <begin position="24"/>
        <end position="63"/>
    </location>
</feature>
<dbReference type="SUPFAM" id="SSF51556">
    <property type="entry name" value="Metallo-dependent hydrolases"/>
    <property type="match status" value="1"/>
</dbReference>
<keyword evidence="2" id="KW-0224">Dipeptidase</keyword>
<dbReference type="PROSITE" id="PS51365">
    <property type="entry name" value="RENAL_DIPEPTIDASE_2"/>
    <property type="match status" value="1"/>
</dbReference>